<sequence length="151" mass="17229">MDSTNYFVLEKLQEAQAPWQIIPSLCSKIAHRVCVEARCFCGPHGLELNVFVDFSRDNEEIESVKRDFHEAETENEEDCPPRPAARLAIESLVTAVLKVREEVFCIICMLEISSCDSDARVLPCSHIYHKSCTFKGFELRNSCLVCQHQFS</sequence>
<dbReference type="GO" id="GO:0005737">
    <property type="term" value="C:cytoplasm"/>
    <property type="evidence" value="ECO:0000318"/>
    <property type="project" value="GO_Central"/>
</dbReference>
<dbReference type="EMBL" id="KI394998">
    <property type="protein sequence ID" value="ERM99583.1"/>
    <property type="molecule type" value="Genomic_DNA"/>
</dbReference>
<dbReference type="Gene3D" id="3.30.40.10">
    <property type="entry name" value="Zinc/RING finger domain, C3HC4 (zinc finger)"/>
    <property type="match status" value="1"/>
</dbReference>
<dbReference type="HOGENOM" id="CLU_1733963_0_0_1"/>
<dbReference type="Proteomes" id="UP000017836">
    <property type="component" value="Unassembled WGS sequence"/>
</dbReference>
<keyword evidence="1" id="KW-0863">Zinc-finger</keyword>
<dbReference type="Pfam" id="PF17123">
    <property type="entry name" value="zf-RING_11"/>
    <property type="match status" value="1"/>
</dbReference>
<evidence type="ECO:0000256" key="1">
    <source>
        <dbReference type="PROSITE-ProRule" id="PRU00175"/>
    </source>
</evidence>
<name>W1NW78_AMBTC</name>
<protein>
    <recommendedName>
        <fullName evidence="2">RING-type domain-containing protein</fullName>
    </recommendedName>
</protein>
<keyword evidence="1" id="KW-0479">Metal-binding</keyword>
<dbReference type="GO" id="GO:0016567">
    <property type="term" value="P:protein ubiquitination"/>
    <property type="evidence" value="ECO:0000318"/>
    <property type="project" value="GO_Central"/>
</dbReference>
<proteinExistence type="predicted"/>
<gene>
    <name evidence="3" type="ORF">AMTR_s00088p00132590</name>
</gene>
<dbReference type="GO" id="GO:0061630">
    <property type="term" value="F:ubiquitin protein ligase activity"/>
    <property type="evidence" value="ECO:0000318"/>
    <property type="project" value="GO_Central"/>
</dbReference>
<evidence type="ECO:0000313" key="4">
    <source>
        <dbReference type="Proteomes" id="UP000017836"/>
    </source>
</evidence>
<dbReference type="InterPro" id="IPR001841">
    <property type="entry name" value="Znf_RING"/>
</dbReference>
<dbReference type="PROSITE" id="PS50089">
    <property type="entry name" value="ZF_RING_2"/>
    <property type="match status" value="1"/>
</dbReference>
<dbReference type="AlphaFoldDB" id="W1NW78"/>
<keyword evidence="1" id="KW-0862">Zinc</keyword>
<keyword evidence="4" id="KW-1185">Reference proteome</keyword>
<feature type="domain" description="RING-type" evidence="2">
    <location>
        <begin position="105"/>
        <end position="147"/>
    </location>
</feature>
<dbReference type="SMART" id="SM00184">
    <property type="entry name" value="RING"/>
    <property type="match status" value="1"/>
</dbReference>
<accession>W1NW78</accession>
<evidence type="ECO:0000313" key="3">
    <source>
        <dbReference type="EMBL" id="ERM99583.1"/>
    </source>
</evidence>
<dbReference type="Gramene" id="ERM99583">
    <property type="protein sequence ID" value="ERM99583"/>
    <property type="gene ID" value="AMTR_s00088p00132590"/>
</dbReference>
<organism evidence="3 4">
    <name type="scientific">Amborella trichopoda</name>
    <dbReference type="NCBI Taxonomy" id="13333"/>
    <lineage>
        <taxon>Eukaryota</taxon>
        <taxon>Viridiplantae</taxon>
        <taxon>Streptophyta</taxon>
        <taxon>Embryophyta</taxon>
        <taxon>Tracheophyta</taxon>
        <taxon>Spermatophyta</taxon>
        <taxon>Magnoliopsida</taxon>
        <taxon>Amborellales</taxon>
        <taxon>Amborellaceae</taxon>
        <taxon>Amborella</taxon>
    </lineage>
</organism>
<dbReference type="GO" id="GO:0008270">
    <property type="term" value="F:zinc ion binding"/>
    <property type="evidence" value="ECO:0007669"/>
    <property type="project" value="UniProtKB-KW"/>
</dbReference>
<reference evidence="4" key="1">
    <citation type="journal article" date="2013" name="Science">
        <title>The Amborella genome and the evolution of flowering plants.</title>
        <authorList>
            <consortium name="Amborella Genome Project"/>
        </authorList>
    </citation>
    <scope>NUCLEOTIDE SEQUENCE [LARGE SCALE GENOMIC DNA]</scope>
</reference>
<evidence type="ECO:0000259" key="2">
    <source>
        <dbReference type="PROSITE" id="PS50089"/>
    </source>
</evidence>
<dbReference type="InterPro" id="IPR013083">
    <property type="entry name" value="Znf_RING/FYVE/PHD"/>
</dbReference>
<dbReference type="SUPFAM" id="SSF57850">
    <property type="entry name" value="RING/U-box"/>
    <property type="match status" value="1"/>
</dbReference>